<dbReference type="InterPro" id="IPR041588">
    <property type="entry name" value="Integrase_H2C2"/>
</dbReference>
<dbReference type="Proteomes" id="UP000887013">
    <property type="component" value="Unassembled WGS sequence"/>
</dbReference>
<dbReference type="Gene3D" id="3.30.70.270">
    <property type="match status" value="1"/>
</dbReference>
<evidence type="ECO:0000259" key="1">
    <source>
        <dbReference type="Pfam" id="PF17921"/>
    </source>
</evidence>
<dbReference type="InterPro" id="IPR043502">
    <property type="entry name" value="DNA/RNA_pol_sf"/>
</dbReference>
<dbReference type="Gene3D" id="1.10.340.70">
    <property type="match status" value="1"/>
</dbReference>
<proteinExistence type="predicted"/>
<dbReference type="SUPFAM" id="SSF56672">
    <property type="entry name" value="DNA/RNA polymerases"/>
    <property type="match status" value="1"/>
</dbReference>
<dbReference type="GO" id="GO:0071897">
    <property type="term" value="P:DNA biosynthetic process"/>
    <property type="evidence" value="ECO:0007669"/>
    <property type="project" value="UniProtKB-ARBA"/>
</dbReference>
<keyword evidence="3" id="KW-1185">Reference proteome</keyword>
<dbReference type="EMBL" id="BMAW01026593">
    <property type="protein sequence ID" value="GFT97999.1"/>
    <property type="molecule type" value="Genomic_DNA"/>
</dbReference>
<dbReference type="OrthoDB" id="6769745at2759"/>
<accession>A0A8X6Q459</accession>
<dbReference type="PANTHER" id="PTHR47331">
    <property type="entry name" value="PHD-TYPE DOMAIN-CONTAINING PROTEIN"/>
    <property type="match status" value="1"/>
</dbReference>
<evidence type="ECO:0000313" key="3">
    <source>
        <dbReference type="Proteomes" id="UP000887013"/>
    </source>
</evidence>
<reference evidence="2" key="1">
    <citation type="submission" date="2020-08" db="EMBL/GenBank/DDBJ databases">
        <title>Multicomponent nature underlies the extraordinary mechanical properties of spider dragline silk.</title>
        <authorList>
            <person name="Kono N."/>
            <person name="Nakamura H."/>
            <person name="Mori M."/>
            <person name="Yoshida Y."/>
            <person name="Ohtoshi R."/>
            <person name="Malay A.D."/>
            <person name="Moran D.A.P."/>
            <person name="Tomita M."/>
            <person name="Numata K."/>
            <person name="Arakawa K."/>
        </authorList>
    </citation>
    <scope>NUCLEOTIDE SEQUENCE</scope>
</reference>
<gene>
    <name evidence="2" type="primary">AVEN_126844_1</name>
    <name evidence="2" type="ORF">NPIL_21421</name>
</gene>
<comment type="caution">
    <text evidence="2">The sequence shown here is derived from an EMBL/GenBank/DDBJ whole genome shotgun (WGS) entry which is preliminary data.</text>
</comment>
<evidence type="ECO:0000313" key="2">
    <source>
        <dbReference type="EMBL" id="GFT97999.1"/>
    </source>
</evidence>
<organism evidence="2 3">
    <name type="scientific">Nephila pilipes</name>
    <name type="common">Giant wood spider</name>
    <name type="synonym">Nephila maculata</name>
    <dbReference type="NCBI Taxonomy" id="299642"/>
    <lineage>
        <taxon>Eukaryota</taxon>
        <taxon>Metazoa</taxon>
        <taxon>Ecdysozoa</taxon>
        <taxon>Arthropoda</taxon>
        <taxon>Chelicerata</taxon>
        <taxon>Arachnida</taxon>
        <taxon>Araneae</taxon>
        <taxon>Araneomorphae</taxon>
        <taxon>Entelegynae</taxon>
        <taxon>Araneoidea</taxon>
        <taxon>Nephilidae</taxon>
        <taxon>Nephila</taxon>
    </lineage>
</organism>
<dbReference type="Pfam" id="PF17921">
    <property type="entry name" value="Integrase_H2C2"/>
    <property type="match status" value="1"/>
</dbReference>
<sequence length="426" mass="49511">MDSGYYIPHRAVIRGDKHITRVRIGYDCSKITEEDREYLKLLRFPENPKDLIQTLHLYRLPFGLTTSPFSLACVLKFHIKKFEDHPKCYEMLNSFLYVDDLCYGANTAREAYELTSTAIEMLKAAAFHLRKLKTNCSEQSNRVALVQALTLPECWGHYSGSDNPYYKRRICRHGGGEQWTTQVNSIMAKSGGENSPLLLLNVNKFSELDRLLRITAWEKRFAHNSKLDTTTFNKTICAEVLKEALRFWIKTFQLKHYGMEYRQLLSMNTVKKHLRIFNLNSEIDEDLPRLKGRLQFSSETVRAKHHLLLPSNDKFVELLIYDAHTKMCHEGVDITLTHLQEQFWIVKGRQYVKNVLNNCLICRRFKVKPGTQVVAPLPLDRIQEHPSFDVCGLDFAGPFFVHDFNSKCYLLIFACAVTRAFHLVYS</sequence>
<name>A0A8X6Q459_NEPPI</name>
<protein>
    <submittedName>
        <fullName evidence="2">Integrase catalytic domain-containing protein</fullName>
    </submittedName>
</protein>
<dbReference type="InterPro" id="IPR043128">
    <property type="entry name" value="Rev_trsase/Diguanyl_cyclase"/>
</dbReference>
<dbReference type="AlphaFoldDB" id="A0A8X6Q459"/>
<feature type="domain" description="Integrase zinc-binding" evidence="1">
    <location>
        <begin position="313"/>
        <end position="367"/>
    </location>
</feature>